<dbReference type="AlphaFoldDB" id="M9PRA1"/>
<keyword evidence="1" id="KW-0150">Chloroplast</keyword>
<geneLocation type="chloroplast" evidence="1"/>
<name>M9PRA1_PYRHA</name>
<organism evidence="1">
    <name type="scientific">Pyropia haitanensis</name>
    <name type="common">Red seaweed</name>
    <name type="synonym">Porphyra haitanensis</name>
    <dbReference type="NCBI Taxonomy" id="1262161"/>
    <lineage>
        <taxon>Eukaryota</taxon>
        <taxon>Rhodophyta</taxon>
        <taxon>Bangiophyceae</taxon>
        <taxon>Bangiales</taxon>
        <taxon>Bangiaceae</taxon>
        <taxon>Pyropia</taxon>
    </lineage>
</organism>
<dbReference type="EMBL" id="KC464603">
    <property type="protein sequence ID" value="AGG37129.1"/>
    <property type="molecule type" value="Genomic_DNA"/>
</dbReference>
<dbReference type="GeneID" id="15525390"/>
<keyword evidence="1" id="KW-0934">Plastid</keyword>
<gene>
    <name evidence="1" type="primary">ORF148</name>
    <name evidence="1" type="ORF">PyhaCp166</name>
</gene>
<sequence>MNNKSLIFLAVKSIDIQNRTSVTSNILNLSFDIQLNQLITDSKIKSDRDLKNIILKVLNAIGDQSTYSNDLSNNYKRRFRYYFTKMSFFRSLEKSIYDNNTLIDKLGITSLYLLYLVVEQRGTFKLRLYYKNYTFDQLISLIETKNNF</sequence>
<dbReference type="RefSeq" id="YP_007947880.1">
    <property type="nucleotide sequence ID" value="NC_021189.1"/>
</dbReference>
<evidence type="ECO:0000313" key="1">
    <source>
        <dbReference type="EMBL" id="AGG37129.1"/>
    </source>
</evidence>
<protein>
    <submittedName>
        <fullName evidence="1">Uncharacterized protein</fullName>
    </submittedName>
</protein>
<proteinExistence type="predicted"/>
<reference evidence="1" key="1">
    <citation type="journal article" date="2013" name="PLoS ONE">
        <title>Complete Sequence and Analysis of Plastid Genomes of Two Economically Important Red Algae: Pyropia haitanensis and Pyropia yezoensis.</title>
        <authorList>
            <person name="Wang L."/>
            <person name="Mao Y."/>
            <person name="Kong F."/>
            <person name="Li G."/>
            <person name="Ma F."/>
            <person name="Zhang B."/>
            <person name="Sun P."/>
            <person name="Bi G."/>
            <person name="Zhang F."/>
            <person name="Xue H."/>
            <person name="Cao M."/>
        </authorList>
    </citation>
    <scope>NUCLEOTIDE SEQUENCE</scope>
</reference>
<accession>M9PRA1</accession>